<name>A0ABP9K8C0_9NOCA</name>
<dbReference type="EMBL" id="BAABJM010000002">
    <property type="protein sequence ID" value="GAA5053467.1"/>
    <property type="molecule type" value="Genomic_DNA"/>
</dbReference>
<comment type="caution">
    <text evidence="6">The sequence shown here is derived from an EMBL/GenBank/DDBJ whole genome shotgun (WGS) entry which is preliminary data.</text>
</comment>
<evidence type="ECO:0000256" key="1">
    <source>
        <dbReference type="ARBA" id="ARBA00022630"/>
    </source>
</evidence>
<dbReference type="InterPro" id="IPR011251">
    <property type="entry name" value="Luciferase-like_dom"/>
</dbReference>
<dbReference type="InterPro" id="IPR036661">
    <property type="entry name" value="Luciferase-like_sf"/>
</dbReference>
<dbReference type="Pfam" id="PF00296">
    <property type="entry name" value="Bac_luciferase"/>
    <property type="match status" value="1"/>
</dbReference>
<dbReference type="InterPro" id="IPR050172">
    <property type="entry name" value="SsuD_RutA_monooxygenase"/>
</dbReference>
<keyword evidence="2" id="KW-0288">FMN</keyword>
<dbReference type="SUPFAM" id="SSF51679">
    <property type="entry name" value="Bacterial luciferase-like"/>
    <property type="match status" value="1"/>
</dbReference>
<keyword evidence="4" id="KW-0503">Monooxygenase</keyword>
<dbReference type="RefSeq" id="WP_345495689.1">
    <property type="nucleotide sequence ID" value="NZ_BAABJM010000002.1"/>
</dbReference>
<evidence type="ECO:0000259" key="5">
    <source>
        <dbReference type="Pfam" id="PF00296"/>
    </source>
</evidence>
<keyword evidence="7" id="KW-1185">Reference proteome</keyword>
<accession>A0ABP9K8C0</accession>
<dbReference type="Proteomes" id="UP001500603">
    <property type="component" value="Unassembled WGS sequence"/>
</dbReference>
<evidence type="ECO:0000256" key="2">
    <source>
        <dbReference type="ARBA" id="ARBA00022643"/>
    </source>
</evidence>
<evidence type="ECO:0000313" key="6">
    <source>
        <dbReference type="EMBL" id="GAA5053467.1"/>
    </source>
</evidence>
<evidence type="ECO:0000256" key="4">
    <source>
        <dbReference type="ARBA" id="ARBA00023033"/>
    </source>
</evidence>
<evidence type="ECO:0000313" key="7">
    <source>
        <dbReference type="Proteomes" id="UP001500603"/>
    </source>
</evidence>
<sequence length="281" mass="31152">METGIFTAVTDETMGPAELAQEIETRGFESLFVPEHTHIPATVRTPNPGGGAIPHDYYRAFDPFITLAVAAGATRRLRLGTAVTLLVQRDPILTAKEIASLDVASGGRVEVGFGVGWLREEMRNHGTDPRTRVALQRERILAMQAIWSQDRAEFHGRFTDFDPLYSWPKPEQLPHPPIWLGGWGASTHERILDHADGWLAPVGIPFDELERGFTELQNLAHRHDRAPIPTIATVFDPQPGDLNRLADIGIHRALLGIVPVQPRDRTLHLLDHLAELAGAVR</sequence>
<keyword evidence="1" id="KW-0285">Flavoprotein</keyword>
<dbReference type="Gene3D" id="3.20.20.30">
    <property type="entry name" value="Luciferase-like domain"/>
    <property type="match status" value="1"/>
</dbReference>
<evidence type="ECO:0000256" key="3">
    <source>
        <dbReference type="ARBA" id="ARBA00023002"/>
    </source>
</evidence>
<dbReference type="NCBIfam" id="TIGR03619">
    <property type="entry name" value="F420_Rv2161c"/>
    <property type="match status" value="1"/>
</dbReference>
<dbReference type="InterPro" id="IPR019921">
    <property type="entry name" value="Lucif-like_OxRdtase_Rv2161c"/>
</dbReference>
<keyword evidence="3" id="KW-0560">Oxidoreductase</keyword>
<protein>
    <submittedName>
        <fullName evidence="6">LLM class F420-dependent oxidoreductase</fullName>
    </submittedName>
</protein>
<reference evidence="7" key="1">
    <citation type="journal article" date="2019" name="Int. J. Syst. Evol. Microbiol.">
        <title>The Global Catalogue of Microorganisms (GCM) 10K type strain sequencing project: providing services to taxonomists for standard genome sequencing and annotation.</title>
        <authorList>
            <consortium name="The Broad Institute Genomics Platform"/>
            <consortium name="The Broad Institute Genome Sequencing Center for Infectious Disease"/>
            <person name="Wu L."/>
            <person name="Ma J."/>
        </authorList>
    </citation>
    <scope>NUCLEOTIDE SEQUENCE [LARGE SCALE GENOMIC DNA]</scope>
    <source>
        <strain evidence="7">JCM 18298</strain>
    </source>
</reference>
<dbReference type="PANTHER" id="PTHR42847">
    <property type="entry name" value="ALKANESULFONATE MONOOXYGENASE"/>
    <property type="match status" value="1"/>
</dbReference>
<gene>
    <name evidence="6" type="ORF">GCM10023318_27360</name>
</gene>
<organism evidence="6 7">
    <name type="scientific">Nocardia callitridis</name>
    <dbReference type="NCBI Taxonomy" id="648753"/>
    <lineage>
        <taxon>Bacteria</taxon>
        <taxon>Bacillati</taxon>
        <taxon>Actinomycetota</taxon>
        <taxon>Actinomycetes</taxon>
        <taxon>Mycobacteriales</taxon>
        <taxon>Nocardiaceae</taxon>
        <taxon>Nocardia</taxon>
    </lineage>
</organism>
<dbReference type="PANTHER" id="PTHR42847:SF4">
    <property type="entry name" value="ALKANESULFONATE MONOOXYGENASE-RELATED"/>
    <property type="match status" value="1"/>
</dbReference>
<proteinExistence type="predicted"/>
<feature type="domain" description="Luciferase-like" evidence="5">
    <location>
        <begin position="17"/>
        <end position="227"/>
    </location>
</feature>